<accession>A4BGP7</accession>
<name>A4BGP7_9GAMM</name>
<dbReference type="Gene3D" id="3.40.1050.10">
    <property type="entry name" value="Carbonic anhydrase"/>
    <property type="match status" value="1"/>
</dbReference>
<dbReference type="InterPro" id="IPR001765">
    <property type="entry name" value="Carbonic_anhydrase"/>
</dbReference>
<dbReference type="RefSeq" id="WP_008042842.1">
    <property type="nucleotide sequence ID" value="NZ_CH724149.1"/>
</dbReference>
<keyword evidence="2" id="KW-0862">Zinc</keyword>
<dbReference type="Proteomes" id="UP000005953">
    <property type="component" value="Unassembled WGS sequence"/>
</dbReference>
<sequence>MITATEALDRLKTGNRRFVEGRSLFSEMVNEQRREKLVTGQNPWAVILGCSDSRAPAEILFDLGLGDLFVIRVAGNVVAPSGVGSIEFAVESYGTPLVVVLGHTNCGAIQATLDTLAHPEQAPSTNLNSIVSRIRPSVETLMETDLVDQPETLAVKAMRANVRTSVSQIRHSSPMLEQRVQSGRLKVVGAQYSLASGEVEFFC</sequence>
<evidence type="ECO:0000256" key="1">
    <source>
        <dbReference type="ARBA" id="ARBA00006217"/>
    </source>
</evidence>
<dbReference type="OrthoDB" id="9797527at2"/>
<dbReference type="STRING" id="314283.MED297_14305"/>
<gene>
    <name evidence="3" type="ORF">MED297_14305</name>
</gene>
<dbReference type="GO" id="GO:0004089">
    <property type="term" value="F:carbonate dehydratase activity"/>
    <property type="evidence" value="ECO:0007669"/>
    <property type="project" value="InterPro"/>
</dbReference>
<comment type="cofactor">
    <cofactor evidence="2">
        <name>Zn(2+)</name>
        <dbReference type="ChEBI" id="CHEBI:29105"/>
    </cofactor>
    <text evidence="2">Binds 1 zinc ion per subunit.</text>
</comment>
<feature type="binding site" evidence="2">
    <location>
        <position position="50"/>
    </location>
    <ligand>
        <name>Zn(2+)</name>
        <dbReference type="ChEBI" id="CHEBI:29105"/>
    </ligand>
</feature>
<dbReference type="InterPro" id="IPR036874">
    <property type="entry name" value="Carbonic_anhydrase_sf"/>
</dbReference>
<proteinExistence type="inferred from homology"/>
<dbReference type="PANTHER" id="PTHR11002:SF79">
    <property type="entry name" value="CARBONIC ANHYDRASE 2"/>
    <property type="match status" value="1"/>
</dbReference>
<feature type="binding site" evidence="2">
    <location>
        <position position="52"/>
    </location>
    <ligand>
        <name>Zn(2+)</name>
        <dbReference type="ChEBI" id="CHEBI:29105"/>
    </ligand>
</feature>
<feature type="binding site" evidence="2">
    <location>
        <position position="106"/>
    </location>
    <ligand>
        <name>Zn(2+)</name>
        <dbReference type="ChEBI" id="CHEBI:29105"/>
    </ligand>
</feature>
<dbReference type="Pfam" id="PF00484">
    <property type="entry name" value="Pro_CA"/>
    <property type="match status" value="1"/>
</dbReference>
<keyword evidence="4" id="KW-1185">Reference proteome</keyword>
<dbReference type="CDD" id="cd03378">
    <property type="entry name" value="beta_CA_cladeC"/>
    <property type="match status" value="1"/>
</dbReference>
<dbReference type="AlphaFoldDB" id="A4BGP7"/>
<dbReference type="PANTHER" id="PTHR11002">
    <property type="entry name" value="CARBONIC ANHYDRASE"/>
    <property type="match status" value="1"/>
</dbReference>
<evidence type="ECO:0000313" key="3">
    <source>
        <dbReference type="EMBL" id="EAR08695.1"/>
    </source>
</evidence>
<evidence type="ECO:0000313" key="4">
    <source>
        <dbReference type="Proteomes" id="UP000005953"/>
    </source>
</evidence>
<dbReference type="HOGENOM" id="CLU_053879_4_2_6"/>
<dbReference type="GO" id="GO:0008270">
    <property type="term" value="F:zinc ion binding"/>
    <property type="evidence" value="ECO:0007669"/>
    <property type="project" value="InterPro"/>
</dbReference>
<comment type="similarity">
    <text evidence="1">Belongs to the beta-class carbonic anhydrase family.</text>
</comment>
<feature type="binding site" evidence="2">
    <location>
        <position position="103"/>
    </location>
    <ligand>
        <name>Zn(2+)</name>
        <dbReference type="ChEBI" id="CHEBI:29105"/>
    </ligand>
</feature>
<organism evidence="3 4">
    <name type="scientific">Reinekea blandensis MED297</name>
    <dbReference type="NCBI Taxonomy" id="314283"/>
    <lineage>
        <taxon>Bacteria</taxon>
        <taxon>Pseudomonadati</taxon>
        <taxon>Pseudomonadota</taxon>
        <taxon>Gammaproteobacteria</taxon>
        <taxon>Oceanospirillales</taxon>
        <taxon>Saccharospirillaceae</taxon>
        <taxon>Reinekea</taxon>
    </lineage>
</organism>
<comment type="caution">
    <text evidence="3">The sequence shown here is derived from an EMBL/GenBank/DDBJ whole genome shotgun (WGS) entry which is preliminary data.</text>
</comment>
<dbReference type="SMART" id="SM00947">
    <property type="entry name" value="Pro_CA"/>
    <property type="match status" value="1"/>
</dbReference>
<keyword evidence="2" id="KW-0479">Metal-binding</keyword>
<evidence type="ECO:0000256" key="2">
    <source>
        <dbReference type="PIRSR" id="PIRSR601765-1"/>
    </source>
</evidence>
<dbReference type="SUPFAM" id="SSF53056">
    <property type="entry name" value="beta-carbonic anhydrase, cab"/>
    <property type="match status" value="1"/>
</dbReference>
<reference evidence="3 4" key="1">
    <citation type="submission" date="2006-02" db="EMBL/GenBank/DDBJ databases">
        <authorList>
            <person name="Pinhassi J."/>
            <person name="Pedros-Alio C."/>
            <person name="Ferriera S."/>
            <person name="Johnson J."/>
            <person name="Kravitz S."/>
            <person name="Halpern A."/>
            <person name="Remington K."/>
            <person name="Beeson K."/>
            <person name="Tran B."/>
            <person name="Rogers Y.-H."/>
            <person name="Friedman R."/>
            <person name="Venter J.C."/>
        </authorList>
    </citation>
    <scope>NUCLEOTIDE SEQUENCE [LARGE SCALE GENOMIC DNA]</scope>
    <source>
        <strain evidence="3 4">MED297</strain>
    </source>
</reference>
<dbReference type="EMBL" id="AAOE01000017">
    <property type="protein sequence ID" value="EAR08695.1"/>
    <property type="molecule type" value="Genomic_DNA"/>
</dbReference>
<protein>
    <submittedName>
        <fullName evidence="3">Putative carbonic anhydrase</fullName>
    </submittedName>
</protein>